<reference evidence="1" key="1">
    <citation type="submission" date="2021-06" db="EMBL/GenBank/DDBJ databases">
        <authorList>
            <person name="Kallberg Y."/>
            <person name="Tangrot J."/>
            <person name="Rosling A."/>
        </authorList>
    </citation>
    <scope>NUCLEOTIDE SEQUENCE</scope>
    <source>
        <strain evidence="1">MA453B</strain>
    </source>
</reference>
<proteinExistence type="predicted"/>
<evidence type="ECO:0000313" key="2">
    <source>
        <dbReference type="Proteomes" id="UP000789405"/>
    </source>
</evidence>
<organism evidence="1 2">
    <name type="scientific">Dentiscutata erythropus</name>
    <dbReference type="NCBI Taxonomy" id="1348616"/>
    <lineage>
        <taxon>Eukaryota</taxon>
        <taxon>Fungi</taxon>
        <taxon>Fungi incertae sedis</taxon>
        <taxon>Mucoromycota</taxon>
        <taxon>Glomeromycotina</taxon>
        <taxon>Glomeromycetes</taxon>
        <taxon>Diversisporales</taxon>
        <taxon>Gigasporaceae</taxon>
        <taxon>Dentiscutata</taxon>
    </lineage>
</organism>
<evidence type="ECO:0000313" key="1">
    <source>
        <dbReference type="EMBL" id="CAG8744758.1"/>
    </source>
</evidence>
<keyword evidence="2" id="KW-1185">Reference proteome</keyword>
<comment type="caution">
    <text evidence="1">The sequence shown here is derived from an EMBL/GenBank/DDBJ whole genome shotgun (WGS) entry which is preliminary data.</text>
</comment>
<name>A0A9N9IPM6_9GLOM</name>
<dbReference type="EMBL" id="CAJVPY010014123">
    <property type="protein sequence ID" value="CAG8744758.1"/>
    <property type="molecule type" value="Genomic_DNA"/>
</dbReference>
<feature type="non-terminal residue" evidence="1">
    <location>
        <position position="105"/>
    </location>
</feature>
<dbReference type="AlphaFoldDB" id="A0A9N9IPM6"/>
<accession>A0A9N9IPM6</accession>
<sequence>MDAAEFPLFVQIQLFMLNNASLRYTRKNIFKGRAFDMRLNICALQTLQTNGMLPILMVFLTKPFNPNPQKSFPTIKSNSVSIPVPVVSPKIKSLPYFTYLPIQCL</sequence>
<gene>
    <name evidence="1" type="ORF">DERYTH_LOCUS16332</name>
</gene>
<protein>
    <submittedName>
        <fullName evidence="1">12815_t:CDS:1</fullName>
    </submittedName>
</protein>
<dbReference type="Proteomes" id="UP000789405">
    <property type="component" value="Unassembled WGS sequence"/>
</dbReference>